<dbReference type="RefSeq" id="WP_000903301.1">
    <property type="nucleotide sequence ID" value="NZ_CP056159.1"/>
</dbReference>
<reference evidence="4 5" key="1">
    <citation type="submission" date="2020-06" db="EMBL/GenBank/DDBJ databases">
        <title>REHAB project genomes.</title>
        <authorList>
            <person name="Shaw L.P."/>
        </authorList>
    </citation>
    <scope>NUCLEOTIDE SEQUENCE [LARGE SCALE GENOMIC DNA]</scope>
    <source>
        <strain evidence="1 5">RHBSTW-00604</strain>
        <strain evidence="3 4">RHBSTW-00814</strain>
    </source>
</reference>
<dbReference type="Proteomes" id="UP000518474">
    <property type="component" value="Unassembled WGS sequence"/>
</dbReference>
<proteinExistence type="predicted"/>
<name>A0A7H9K9C3_9ESCH</name>
<gene>
    <name evidence="1" type="ORF">HV245_23680</name>
    <name evidence="3" type="ORF">HV284_13010</name>
    <name evidence="2" type="ORF">NVV43_21800</name>
</gene>
<dbReference type="AlphaFoldDB" id="A0A7H9K9C3"/>
<dbReference type="Proteomes" id="UP000512115">
    <property type="component" value="Chromosome"/>
</dbReference>
<dbReference type="EMBL" id="CP056159">
    <property type="protein sequence ID" value="QLV01919.1"/>
    <property type="molecule type" value="Genomic_DNA"/>
</dbReference>
<evidence type="ECO:0000313" key="3">
    <source>
        <dbReference type="EMBL" id="QLV01919.1"/>
    </source>
</evidence>
<accession>A0A7H9K9C3</accession>
<sequence length="52" mass="5741">MLHTETHDASPPAKDERMVKLKASCTEIVDVITVEPGMADVVCQDSQETRQV</sequence>
<protein>
    <submittedName>
        <fullName evidence="3">Uncharacterized protein</fullName>
    </submittedName>
</protein>
<evidence type="ECO:0000313" key="4">
    <source>
        <dbReference type="Proteomes" id="UP000512115"/>
    </source>
</evidence>
<dbReference type="Proteomes" id="UP001206878">
    <property type="component" value="Unassembled WGS sequence"/>
</dbReference>
<evidence type="ECO:0000313" key="5">
    <source>
        <dbReference type="Proteomes" id="UP000518474"/>
    </source>
</evidence>
<evidence type="ECO:0000313" key="1">
    <source>
        <dbReference type="EMBL" id="MBA7901103.1"/>
    </source>
</evidence>
<organism evidence="3 4">
    <name type="scientific">Escherichia marmotae</name>
    <dbReference type="NCBI Taxonomy" id="1499973"/>
    <lineage>
        <taxon>Bacteria</taxon>
        <taxon>Pseudomonadati</taxon>
        <taxon>Pseudomonadota</taxon>
        <taxon>Gammaproteobacteria</taxon>
        <taxon>Enterobacterales</taxon>
        <taxon>Enterobacteriaceae</taxon>
        <taxon>Escherichia</taxon>
    </lineage>
</organism>
<reference evidence="2" key="2">
    <citation type="submission" date="2022-07" db="EMBL/GenBank/DDBJ databases">
        <title>Diversity of ethanolamine utilization by human commensal Escherichia coli.</title>
        <authorList>
            <person name="Jubelin G."/>
        </authorList>
    </citation>
    <scope>NUCLEOTIDE SEQUENCE</scope>
    <source>
        <strain evidence="2">S1</strain>
    </source>
</reference>
<dbReference type="EMBL" id="JANPXH010000042">
    <property type="protein sequence ID" value="MCR6678211.1"/>
    <property type="molecule type" value="Genomic_DNA"/>
</dbReference>
<evidence type="ECO:0000313" key="2">
    <source>
        <dbReference type="EMBL" id="MCR6678211.1"/>
    </source>
</evidence>
<dbReference type="EMBL" id="JABXPT010000027">
    <property type="protein sequence ID" value="MBA7901103.1"/>
    <property type="molecule type" value="Genomic_DNA"/>
</dbReference>